<reference evidence="1 2" key="1">
    <citation type="submission" date="2020-04" db="EMBL/GenBank/DDBJ databases">
        <title>Chromosome-level genome assembly of a cyprinid fish Onychostoma macrolepis by integration of Nanopore Sequencing, Bionano and Hi-C technology.</title>
        <authorList>
            <person name="Wang D."/>
        </authorList>
    </citation>
    <scope>NUCLEOTIDE SEQUENCE [LARGE SCALE GENOMIC DNA]</scope>
    <source>
        <strain evidence="1">SWU-2019</strain>
        <tissue evidence="1">Muscle</tissue>
    </source>
</reference>
<name>A0A7J6CUF5_9TELE</name>
<sequence>MKNKEVWERLKKIAAREGSNLSEKDIDSAGSGRFQFARNLESLTSALKELFAEEDQVLRRSLVLQQNTASTLHDKMKSEVSPSCPFLRRACLLLLG</sequence>
<protein>
    <submittedName>
        <fullName evidence="1">Uncharacterized protein</fullName>
    </submittedName>
</protein>
<evidence type="ECO:0000313" key="1">
    <source>
        <dbReference type="EMBL" id="KAF4110761.1"/>
    </source>
</evidence>
<dbReference type="EMBL" id="JAAMOB010000007">
    <property type="protein sequence ID" value="KAF4110761.1"/>
    <property type="molecule type" value="Genomic_DNA"/>
</dbReference>
<accession>A0A7J6CUF5</accession>
<keyword evidence="2" id="KW-1185">Reference proteome</keyword>
<proteinExistence type="predicted"/>
<gene>
    <name evidence="1" type="ORF">G5714_007792</name>
</gene>
<comment type="caution">
    <text evidence="1">The sequence shown here is derived from an EMBL/GenBank/DDBJ whole genome shotgun (WGS) entry which is preliminary data.</text>
</comment>
<dbReference type="Proteomes" id="UP000579812">
    <property type="component" value="Unassembled WGS sequence"/>
</dbReference>
<evidence type="ECO:0000313" key="2">
    <source>
        <dbReference type="Proteomes" id="UP000579812"/>
    </source>
</evidence>
<organism evidence="1 2">
    <name type="scientific">Onychostoma macrolepis</name>
    <dbReference type="NCBI Taxonomy" id="369639"/>
    <lineage>
        <taxon>Eukaryota</taxon>
        <taxon>Metazoa</taxon>
        <taxon>Chordata</taxon>
        <taxon>Craniata</taxon>
        <taxon>Vertebrata</taxon>
        <taxon>Euteleostomi</taxon>
        <taxon>Actinopterygii</taxon>
        <taxon>Neopterygii</taxon>
        <taxon>Teleostei</taxon>
        <taxon>Ostariophysi</taxon>
        <taxon>Cypriniformes</taxon>
        <taxon>Cyprinidae</taxon>
        <taxon>Acrossocheilinae</taxon>
        <taxon>Onychostoma</taxon>
    </lineage>
</organism>
<dbReference type="AlphaFoldDB" id="A0A7J6CUF5"/>